<dbReference type="SMART" id="SM00320">
    <property type="entry name" value="WD40"/>
    <property type="match status" value="7"/>
</dbReference>
<evidence type="ECO:0000313" key="2">
    <source>
        <dbReference type="EMBL" id="KIL56067.1"/>
    </source>
</evidence>
<feature type="repeat" description="WD" evidence="1">
    <location>
        <begin position="352"/>
        <end position="384"/>
    </location>
</feature>
<dbReference type="EMBL" id="KN818450">
    <property type="protein sequence ID" value="KIL56067.1"/>
    <property type="molecule type" value="Genomic_DNA"/>
</dbReference>
<dbReference type="PROSITE" id="PS50082">
    <property type="entry name" value="WD_REPEATS_2"/>
    <property type="match status" value="1"/>
</dbReference>
<dbReference type="SUPFAM" id="SSF50998">
    <property type="entry name" value="Quinoprotein alcohol dehydrogenase-like"/>
    <property type="match status" value="1"/>
</dbReference>
<dbReference type="SUPFAM" id="SSF50978">
    <property type="entry name" value="WD40 repeat-like"/>
    <property type="match status" value="1"/>
</dbReference>
<sequence>MLKIWDAVTGTPISTISGDSFAITNDFSTVASSKENIITYYDMNGIATGTMITTSSRIQVLALSESSRIAAALSDGTVWLWESRNAQLIDSFDEFEDKGQLTFSPTGTRLTYSSANGIVKLRDGNSGRFIADLQCGSPNFCFKFSGDGTRIASRSQDCGLTLWNSESGGLIGAAGETTDDTLGLDWDLLAISANGSLLATGDHHKVTLWRGDNDSLTQIDVLKFIVPRIGSMAFSLDNIVLAMGTYSGIELYSITTHSLSPVLWLPSPEMPWTMAVSPDCSRLAVGSKSATVRLCDIQAIDTSNPPSKESLQGNECTALALSRDCSRLACGFDDGTVELWETSPTKRRLASHQDHVNIVSAVVFRPDGAVLASGSYDRTIKLWNGGDGSLCGSFKAPAQLQNLKVALSNNVLVAAWDSGVSLWSLDTLRLIHTFENYSGAEFTVSIAENSALIAVAYDHTIFLLDAVNHTTIATFDVPDAIHTLTFLPDNSQLVATPYLGDFITIDLINKHTIKEPVLEHLTQLPNTPFWHDAPIWYLQDNTRHYCSALYSQHKSLVPVLYIPKDLPVTAWTQGSSMIAFGCGDGRLILLRLTTSHFG</sequence>
<dbReference type="InterPro" id="IPR015943">
    <property type="entry name" value="WD40/YVTN_repeat-like_dom_sf"/>
</dbReference>
<dbReference type="PANTHER" id="PTHR19879:SF9">
    <property type="entry name" value="TRANSCRIPTION INITIATION FACTOR TFIID SUBUNIT 5"/>
    <property type="match status" value="1"/>
</dbReference>
<dbReference type="STRING" id="946122.A0A0C2W4M3"/>
<dbReference type="InterPro" id="IPR001680">
    <property type="entry name" value="WD40_rpt"/>
</dbReference>
<dbReference type="Proteomes" id="UP000054549">
    <property type="component" value="Unassembled WGS sequence"/>
</dbReference>
<dbReference type="PROSITE" id="PS50294">
    <property type="entry name" value="WD_REPEATS_REGION"/>
    <property type="match status" value="1"/>
</dbReference>
<protein>
    <submittedName>
        <fullName evidence="2">Uncharacterized protein</fullName>
    </submittedName>
</protein>
<proteinExistence type="predicted"/>
<organism evidence="2 3">
    <name type="scientific">Amanita muscaria (strain Koide BX008)</name>
    <dbReference type="NCBI Taxonomy" id="946122"/>
    <lineage>
        <taxon>Eukaryota</taxon>
        <taxon>Fungi</taxon>
        <taxon>Dikarya</taxon>
        <taxon>Basidiomycota</taxon>
        <taxon>Agaricomycotina</taxon>
        <taxon>Agaricomycetes</taxon>
        <taxon>Agaricomycetidae</taxon>
        <taxon>Agaricales</taxon>
        <taxon>Pluteineae</taxon>
        <taxon>Amanitaceae</taxon>
        <taxon>Amanita</taxon>
    </lineage>
</organism>
<dbReference type="OrthoDB" id="3203311at2759"/>
<keyword evidence="1" id="KW-0853">WD repeat</keyword>
<dbReference type="AlphaFoldDB" id="A0A0C2W4M3"/>
<dbReference type="InParanoid" id="A0A0C2W4M3"/>
<evidence type="ECO:0000313" key="3">
    <source>
        <dbReference type="Proteomes" id="UP000054549"/>
    </source>
</evidence>
<dbReference type="InterPro" id="IPR011047">
    <property type="entry name" value="Quinoprotein_ADH-like_sf"/>
</dbReference>
<dbReference type="HOGENOM" id="CLU_000288_6_19_1"/>
<dbReference type="Pfam" id="PF00400">
    <property type="entry name" value="WD40"/>
    <property type="match status" value="2"/>
</dbReference>
<name>A0A0C2W4M3_AMAMK</name>
<dbReference type="InterPro" id="IPR036322">
    <property type="entry name" value="WD40_repeat_dom_sf"/>
</dbReference>
<reference evidence="2 3" key="1">
    <citation type="submission" date="2014-04" db="EMBL/GenBank/DDBJ databases">
        <title>Evolutionary Origins and Diversification of the Mycorrhizal Mutualists.</title>
        <authorList>
            <consortium name="DOE Joint Genome Institute"/>
            <consortium name="Mycorrhizal Genomics Consortium"/>
            <person name="Kohler A."/>
            <person name="Kuo A."/>
            <person name="Nagy L.G."/>
            <person name="Floudas D."/>
            <person name="Copeland A."/>
            <person name="Barry K.W."/>
            <person name="Cichocki N."/>
            <person name="Veneault-Fourrey C."/>
            <person name="LaButti K."/>
            <person name="Lindquist E.A."/>
            <person name="Lipzen A."/>
            <person name="Lundell T."/>
            <person name="Morin E."/>
            <person name="Murat C."/>
            <person name="Riley R."/>
            <person name="Ohm R."/>
            <person name="Sun H."/>
            <person name="Tunlid A."/>
            <person name="Henrissat B."/>
            <person name="Grigoriev I.V."/>
            <person name="Hibbett D.S."/>
            <person name="Martin F."/>
        </authorList>
    </citation>
    <scope>NUCLEOTIDE SEQUENCE [LARGE SCALE GENOMIC DNA]</scope>
    <source>
        <strain evidence="2 3">Koide BX008</strain>
    </source>
</reference>
<gene>
    <name evidence="2" type="ORF">M378DRAFT_541362</name>
</gene>
<dbReference type="SUPFAM" id="SSF82171">
    <property type="entry name" value="DPP6 N-terminal domain-like"/>
    <property type="match status" value="1"/>
</dbReference>
<dbReference type="PANTHER" id="PTHR19879">
    <property type="entry name" value="TRANSCRIPTION INITIATION FACTOR TFIID"/>
    <property type="match status" value="1"/>
</dbReference>
<accession>A0A0C2W4M3</accession>
<evidence type="ECO:0000256" key="1">
    <source>
        <dbReference type="PROSITE-ProRule" id="PRU00221"/>
    </source>
</evidence>
<dbReference type="Gene3D" id="2.130.10.10">
    <property type="entry name" value="YVTN repeat-like/Quinoprotein amine dehydrogenase"/>
    <property type="match status" value="4"/>
</dbReference>
<keyword evidence="3" id="KW-1185">Reference proteome</keyword>